<keyword evidence="3 6" id="KW-0812">Transmembrane</keyword>
<feature type="transmembrane region" description="Helical" evidence="6">
    <location>
        <begin position="205"/>
        <end position="225"/>
    </location>
</feature>
<dbReference type="PANTHER" id="PTHR43701">
    <property type="entry name" value="MEMBRANE TRANSPORTER PROTEIN MJ0441-RELATED"/>
    <property type="match status" value="1"/>
</dbReference>
<dbReference type="InterPro" id="IPR051598">
    <property type="entry name" value="TSUP/Inactive_protease-like"/>
</dbReference>
<keyword evidence="5 6" id="KW-0472">Membrane</keyword>
<keyword evidence="9" id="KW-1185">Reference proteome</keyword>
<dbReference type="Pfam" id="PF01925">
    <property type="entry name" value="TauE"/>
    <property type="match status" value="1"/>
</dbReference>
<proteinExistence type="inferred from homology"/>
<feature type="transmembrane region" description="Helical" evidence="6">
    <location>
        <begin position="256"/>
        <end position="277"/>
    </location>
</feature>
<evidence type="ECO:0000256" key="7">
    <source>
        <dbReference type="SAM" id="MobiDB-lite"/>
    </source>
</evidence>
<dbReference type="PANTHER" id="PTHR43701:SF12">
    <property type="entry name" value="MEMBRANE TRANSPORTER PROTEIN YTNM-RELATED"/>
    <property type="match status" value="1"/>
</dbReference>
<dbReference type="AlphaFoldDB" id="A0A0K2H251"/>
<evidence type="ECO:0000256" key="1">
    <source>
        <dbReference type="ARBA" id="ARBA00004141"/>
    </source>
</evidence>
<feature type="region of interest" description="Disordered" evidence="7">
    <location>
        <begin position="295"/>
        <end position="327"/>
    </location>
</feature>
<comment type="subcellular location">
    <subcellularLocation>
        <location evidence="6">Cell membrane</location>
        <topology evidence="6">Multi-pass membrane protein</topology>
    </subcellularLocation>
    <subcellularLocation>
        <location evidence="1">Membrane</location>
        <topology evidence="1">Multi-pass membrane protein</topology>
    </subcellularLocation>
</comment>
<evidence type="ECO:0000256" key="2">
    <source>
        <dbReference type="ARBA" id="ARBA00009142"/>
    </source>
</evidence>
<evidence type="ECO:0000256" key="3">
    <source>
        <dbReference type="ARBA" id="ARBA00022692"/>
    </source>
</evidence>
<dbReference type="GO" id="GO:0005886">
    <property type="term" value="C:plasma membrane"/>
    <property type="evidence" value="ECO:0007669"/>
    <property type="project" value="UniProtKB-SubCell"/>
</dbReference>
<dbReference type="PATRIC" id="fig|1408189.4.peg.2237"/>
<protein>
    <recommendedName>
        <fullName evidence="6">Probable membrane transporter protein</fullName>
    </recommendedName>
</protein>
<keyword evidence="4 6" id="KW-1133">Transmembrane helix</keyword>
<evidence type="ECO:0000256" key="5">
    <source>
        <dbReference type="ARBA" id="ARBA00023136"/>
    </source>
</evidence>
<dbReference type="InterPro" id="IPR002781">
    <property type="entry name" value="TM_pro_TauE-like"/>
</dbReference>
<organism evidence="8 9">
    <name type="scientific">Corynebacterium lactis RW2-5</name>
    <dbReference type="NCBI Taxonomy" id="1408189"/>
    <lineage>
        <taxon>Bacteria</taxon>
        <taxon>Bacillati</taxon>
        <taxon>Actinomycetota</taxon>
        <taxon>Actinomycetes</taxon>
        <taxon>Mycobacteriales</taxon>
        <taxon>Corynebacteriaceae</taxon>
        <taxon>Corynebacterium</taxon>
    </lineage>
</organism>
<gene>
    <name evidence="8" type="ORF">CLAC_11100</name>
</gene>
<keyword evidence="6" id="KW-1003">Cell membrane</keyword>
<sequence>MEKLLVFVLIGLGAQLVDGTLGMAFGVTATTLFILSGTGAATASAVVHVAEVGTTLVSGISHWRFGNVDWRRALGLGVPGAIGAFSGATFLSGLDGDAAKPVTSAILLGLGLWVVIRFAFLAGRNRKARGWGVKKLAPLGLLGGLLDSTGGGGWGPITTSTLLSAEADRPRKVIGTVSAAEFLVSAAAVVGFLPMLREEFAQHAAPVIGLLVGGVIAAPLAAYLVGRINPRLLGIVIGGVLVGLNVRTLLSGVIPGWGLAGVLIAWVAVIVSLVLWARSHDTLRALRRRVELVASEAGDASSEGEQGDGNGAVEGRSRAGAEPSVLQ</sequence>
<dbReference type="OrthoDB" id="45564at2"/>
<comment type="similarity">
    <text evidence="2 6">Belongs to the 4-toluene sulfonate uptake permease (TSUP) (TC 2.A.102) family.</text>
</comment>
<feature type="transmembrane region" description="Helical" evidence="6">
    <location>
        <begin position="73"/>
        <end position="92"/>
    </location>
</feature>
<evidence type="ECO:0000256" key="6">
    <source>
        <dbReference type="RuleBase" id="RU363041"/>
    </source>
</evidence>
<feature type="transmembrane region" description="Helical" evidence="6">
    <location>
        <begin position="32"/>
        <end position="52"/>
    </location>
</feature>
<accession>A0A0K2H251</accession>
<feature type="transmembrane region" description="Helical" evidence="6">
    <location>
        <begin position="232"/>
        <end position="250"/>
    </location>
</feature>
<name>A0A0K2H251_9CORY</name>
<reference evidence="8 9" key="1">
    <citation type="submission" date="2013-10" db="EMBL/GenBank/DDBJ databases">
        <title>Complete genome sequence of Corynebacterium lactis DSM 45799(T), isolated from raw cow milk.</title>
        <authorList>
            <person name="Ruckert C."/>
            <person name="Albersmeier A."/>
            <person name="Lipski A."/>
            <person name="Kalinowski J."/>
        </authorList>
    </citation>
    <scope>NUCLEOTIDE SEQUENCE [LARGE SCALE GENOMIC DNA]</scope>
    <source>
        <strain evidence="8 9">RW2-5</strain>
    </source>
</reference>
<feature type="transmembrane region" description="Helical" evidence="6">
    <location>
        <begin position="173"/>
        <end position="193"/>
    </location>
</feature>
<evidence type="ECO:0000256" key="4">
    <source>
        <dbReference type="ARBA" id="ARBA00022989"/>
    </source>
</evidence>
<dbReference type="EMBL" id="CP006841">
    <property type="protein sequence ID" value="ALA68130.1"/>
    <property type="molecule type" value="Genomic_DNA"/>
</dbReference>
<dbReference type="RefSeq" id="WP_082313379.1">
    <property type="nucleotide sequence ID" value="NZ_CP006841.1"/>
</dbReference>
<dbReference type="KEGG" id="clw:CLAC_11100"/>
<dbReference type="Proteomes" id="UP000058446">
    <property type="component" value="Chromosome"/>
</dbReference>
<evidence type="ECO:0000313" key="9">
    <source>
        <dbReference type="Proteomes" id="UP000058446"/>
    </source>
</evidence>
<feature type="transmembrane region" description="Helical" evidence="6">
    <location>
        <begin position="98"/>
        <end position="120"/>
    </location>
</feature>
<dbReference type="STRING" id="1408189.CLAC_11100"/>
<evidence type="ECO:0000313" key="8">
    <source>
        <dbReference type="EMBL" id="ALA68130.1"/>
    </source>
</evidence>